<evidence type="ECO:0000313" key="3">
    <source>
        <dbReference type="EMBL" id="KAK2917074.1"/>
    </source>
</evidence>
<proteinExistence type="predicted"/>
<dbReference type="InterPro" id="IPR056862">
    <property type="entry name" value="VWA7_N"/>
</dbReference>
<evidence type="ECO:0000259" key="2">
    <source>
        <dbReference type="Pfam" id="PF25107"/>
    </source>
</evidence>
<dbReference type="EMBL" id="JAUYZG010000001">
    <property type="protein sequence ID" value="KAK2917074.1"/>
    <property type="molecule type" value="Genomic_DNA"/>
</dbReference>
<organism evidence="3 4">
    <name type="scientific">Cirrhinus molitorella</name>
    <name type="common">mud carp</name>
    <dbReference type="NCBI Taxonomy" id="172907"/>
    <lineage>
        <taxon>Eukaryota</taxon>
        <taxon>Metazoa</taxon>
        <taxon>Chordata</taxon>
        <taxon>Craniata</taxon>
        <taxon>Vertebrata</taxon>
        <taxon>Euteleostomi</taxon>
        <taxon>Actinopterygii</taxon>
        <taxon>Neopterygii</taxon>
        <taxon>Teleostei</taxon>
        <taxon>Ostariophysi</taxon>
        <taxon>Cypriniformes</taxon>
        <taxon>Cyprinidae</taxon>
        <taxon>Labeoninae</taxon>
        <taxon>Labeonini</taxon>
        <taxon>Cirrhinus</taxon>
    </lineage>
</organism>
<gene>
    <name evidence="3" type="ORF">Q8A67_001448</name>
</gene>
<sequence>MKRAFVLLALLVNAQTFHILEKANSKTHQDITRSAILNAATKACEKVETFKKLVKTQGKMDETQIKACGNGTLKNFEAAIKIISRNNLMTDVKHPFSAKYHFDNEEFAEGKRLITTGIQNITQLVARGRFDNARQKLGEILHTLQDFYSHSNWIELGNTAPYTDLINPDKELNNLADRDRATCETNCANENCGAKFLPGITVLTSGYFGIKKPTGKCSHGGTLDFTTGIRRSWDGINKDHSDSSHGTKHNQAAEIAIEASVQLLENIQEKLKKTGENNFLRLMGLHPEVPSDEWTTNSIPFTDFKDRYPEATADISVQV</sequence>
<name>A0AA88QRF6_9TELE</name>
<comment type="caution">
    <text evidence="3">The sequence shown here is derived from an EMBL/GenBank/DDBJ whole genome shotgun (WGS) entry which is preliminary data.</text>
</comment>
<evidence type="ECO:0000313" key="4">
    <source>
        <dbReference type="Proteomes" id="UP001187343"/>
    </source>
</evidence>
<reference evidence="3" key="1">
    <citation type="submission" date="2023-08" db="EMBL/GenBank/DDBJ databases">
        <title>Chromosome-level Genome Assembly of mud carp (Cirrhinus molitorella).</title>
        <authorList>
            <person name="Liu H."/>
        </authorList>
    </citation>
    <scope>NUCLEOTIDE SEQUENCE</scope>
    <source>
        <strain evidence="3">Prfri</strain>
        <tissue evidence="3">Muscle</tissue>
    </source>
</reference>
<dbReference type="Pfam" id="PF25107">
    <property type="entry name" value="VWA7_N"/>
    <property type="match status" value="1"/>
</dbReference>
<keyword evidence="1" id="KW-0732">Signal</keyword>
<feature type="domain" description="VWA7 N-terminal" evidence="2">
    <location>
        <begin position="71"/>
        <end position="272"/>
    </location>
</feature>
<feature type="chain" id="PRO_5041730132" description="VWA7 N-terminal domain-containing protein" evidence="1">
    <location>
        <begin position="17"/>
        <end position="319"/>
    </location>
</feature>
<dbReference type="InterPro" id="IPR052577">
    <property type="entry name" value="VWA7"/>
</dbReference>
<dbReference type="AlphaFoldDB" id="A0AA88QRF6"/>
<dbReference type="PANTHER" id="PTHR14905:SF18">
    <property type="entry name" value="VON WILLEBRAND FACTOR A DOMAIN-CONTAINING 10, TANDEM DUPLICATE 1-RELATED"/>
    <property type="match status" value="1"/>
</dbReference>
<accession>A0AA88QRF6</accession>
<keyword evidence="4" id="KW-1185">Reference proteome</keyword>
<protein>
    <recommendedName>
        <fullName evidence="2">VWA7 N-terminal domain-containing protein</fullName>
    </recommendedName>
</protein>
<evidence type="ECO:0000256" key="1">
    <source>
        <dbReference type="SAM" id="SignalP"/>
    </source>
</evidence>
<feature type="signal peptide" evidence="1">
    <location>
        <begin position="1"/>
        <end position="16"/>
    </location>
</feature>
<dbReference type="PANTHER" id="PTHR14905">
    <property type="entry name" value="NG37"/>
    <property type="match status" value="1"/>
</dbReference>
<dbReference type="Proteomes" id="UP001187343">
    <property type="component" value="Unassembled WGS sequence"/>
</dbReference>